<feature type="transmembrane region" description="Helical" evidence="2">
    <location>
        <begin position="40"/>
        <end position="60"/>
    </location>
</feature>
<feature type="transmembrane region" description="Helical" evidence="2">
    <location>
        <begin position="279"/>
        <end position="300"/>
    </location>
</feature>
<comment type="caution">
    <text evidence="4">The sequence shown here is derived from an EMBL/GenBank/DDBJ whole genome shotgun (WGS) entry which is preliminary data.</text>
</comment>
<evidence type="ECO:0000313" key="5">
    <source>
        <dbReference type="Proteomes" id="UP001183202"/>
    </source>
</evidence>
<protein>
    <submittedName>
        <fullName evidence="4">CPBP family intramembrane glutamic endopeptidase</fullName>
        <ecNumber evidence="4">3.4.-.-</ecNumber>
    </submittedName>
</protein>
<dbReference type="PANTHER" id="PTHR35797:SF1">
    <property type="entry name" value="PROTEASE"/>
    <property type="match status" value="1"/>
</dbReference>
<dbReference type="InterPro" id="IPR003675">
    <property type="entry name" value="Rce1/LyrA-like_dom"/>
</dbReference>
<feature type="transmembrane region" description="Helical" evidence="2">
    <location>
        <begin position="250"/>
        <end position="273"/>
    </location>
</feature>
<dbReference type="PANTHER" id="PTHR35797">
    <property type="entry name" value="PROTEASE-RELATED"/>
    <property type="match status" value="1"/>
</dbReference>
<keyword evidence="2" id="KW-0472">Membrane</keyword>
<feature type="transmembrane region" description="Helical" evidence="2">
    <location>
        <begin position="72"/>
        <end position="99"/>
    </location>
</feature>
<dbReference type="EMBL" id="JAVREJ010000003">
    <property type="protein sequence ID" value="MDT0349013.1"/>
    <property type="molecule type" value="Genomic_DNA"/>
</dbReference>
<evidence type="ECO:0000313" key="4">
    <source>
        <dbReference type="EMBL" id="MDT0349013.1"/>
    </source>
</evidence>
<keyword evidence="2" id="KW-1133">Transmembrane helix</keyword>
<evidence type="ECO:0000256" key="2">
    <source>
        <dbReference type="SAM" id="Phobius"/>
    </source>
</evidence>
<gene>
    <name evidence="4" type="ORF">RM445_05675</name>
</gene>
<evidence type="ECO:0000256" key="1">
    <source>
        <dbReference type="SAM" id="MobiDB-lite"/>
    </source>
</evidence>
<sequence length="330" mass="35710">MPGTSTTRRSGQEEGHAMTTSRLGSQPADARPGVLARHPLVSFFVIAYAGAWLLELPVVLSRTGTGLLPYTLPPIAVLVLIAAATFTGPTLSAFVMARATEGREGPKRLLRRYVLWRVQFRWYLFVLLVIPAGVLLGAIVLPGVLASYQPLTLGLLLGYPLAFVATFVLGGPLGEEPGWRGFALPRLQVAYGPLAGSALLGVLWALWHFPLFWTGVWTPPTLANMVMFVVMTTALTVVIAWVFNNAEGSLLITMLMHASFNTFANKIVVPLFPAPLLDAYGLLPVLVGFVSVASIVVAATRGRLSYRGERRTQETDAAAVPRERSGLHRR</sequence>
<feature type="transmembrane region" description="Helical" evidence="2">
    <location>
        <begin position="221"/>
        <end position="243"/>
    </location>
</feature>
<keyword evidence="2" id="KW-0812">Transmembrane</keyword>
<feature type="region of interest" description="Disordered" evidence="1">
    <location>
        <begin position="1"/>
        <end position="30"/>
    </location>
</feature>
<dbReference type="Pfam" id="PF02517">
    <property type="entry name" value="Rce1-like"/>
    <property type="match status" value="1"/>
</dbReference>
<dbReference type="GO" id="GO:0016787">
    <property type="term" value="F:hydrolase activity"/>
    <property type="evidence" value="ECO:0007669"/>
    <property type="project" value="UniProtKB-KW"/>
</dbReference>
<feature type="transmembrane region" description="Helical" evidence="2">
    <location>
        <begin position="189"/>
        <end position="209"/>
    </location>
</feature>
<keyword evidence="4" id="KW-0378">Hydrolase</keyword>
<feature type="transmembrane region" description="Helical" evidence="2">
    <location>
        <begin position="120"/>
        <end position="145"/>
    </location>
</feature>
<organism evidence="4 5">
    <name type="scientific">Pseudonocardia charpentierae</name>
    <dbReference type="NCBI Taxonomy" id="3075545"/>
    <lineage>
        <taxon>Bacteria</taxon>
        <taxon>Bacillati</taxon>
        <taxon>Actinomycetota</taxon>
        <taxon>Actinomycetes</taxon>
        <taxon>Pseudonocardiales</taxon>
        <taxon>Pseudonocardiaceae</taxon>
        <taxon>Pseudonocardia</taxon>
    </lineage>
</organism>
<dbReference type="EC" id="3.4.-.-" evidence="4"/>
<dbReference type="Proteomes" id="UP001183202">
    <property type="component" value="Unassembled WGS sequence"/>
</dbReference>
<proteinExistence type="predicted"/>
<feature type="domain" description="CAAX prenyl protease 2/Lysostaphin resistance protein A-like" evidence="3">
    <location>
        <begin position="160"/>
        <end position="263"/>
    </location>
</feature>
<reference evidence="5" key="1">
    <citation type="submission" date="2023-07" db="EMBL/GenBank/DDBJ databases">
        <title>30 novel species of actinomycetes from the DSMZ collection.</title>
        <authorList>
            <person name="Nouioui I."/>
        </authorList>
    </citation>
    <scope>NUCLEOTIDE SEQUENCE [LARGE SCALE GENOMIC DNA]</scope>
    <source>
        <strain evidence="5">DSM 45834</strain>
    </source>
</reference>
<name>A0ABU2N7I1_9PSEU</name>
<accession>A0ABU2N7I1</accession>
<dbReference type="InterPro" id="IPR042150">
    <property type="entry name" value="MmRce1-like"/>
</dbReference>
<evidence type="ECO:0000259" key="3">
    <source>
        <dbReference type="Pfam" id="PF02517"/>
    </source>
</evidence>
<keyword evidence="5" id="KW-1185">Reference proteome</keyword>
<feature type="transmembrane region" description="Helical" evidence="2">
    <location>
        <begin position="151"/>
        <end position="169"/>
    </location>
</feature>